<organism evidence="1 2">
    <name type="scientific">Marinococcus halophilus</name>
    <dbReference type="NCBI Taxonomy" id="1371"/>
    <lineage>
        <taxon>Bacteria</taxon>
        <taxon>Bacillati</taxon>
        <taxon>Bacillota</taxon>
        <taxon>Bacilli</taxon>
        <taxon>Bacillales</taxon>
        <taxon>Bacillaceae</taxon>
        <taxon>Marinococcus</taxon>
    </lineage>
</organism>
<sequence length="142" mass="16351">MAISKETANTYFEEEVFDNAAWTNANESDKDRALKNASNVLYRYYSQFDPERRPIPDEAVFEQAIWLLKVSEARKQSEQGVTSYSIDGISVQLSQIDRTISPQVKAILGRRVGRSVNDRVGYIDSNSRKIERRDRIQGRGFR</sequence>
<dbReference type="EMBL" id="BJUN01000001">
    <property type="protein sequence ID" value="GEK57119.1"/>
    <property type="molecule type" value="Genomic_DNA"/>
</dbReference>
<dbReference type="Proteomes" id="UP000321051">
    <property type="component" value="Unassembled WGS sequence"/>
</dbReference>
<evidence type="ECO:0000313" key="1">
    <source>
        <dbReference type="EMBL" id="GEK57119.1"/>
    </source>
</evidence>
<comment type="caution">
    <text evidence="1">The sequence shown here is derived from an EMBL/GenBank/DDBJ whole genome shotgun (WGS) entry which is preliminary data.</text>
</comment>
<protein>
    <submittedName>
        <fullName evidence="1">Uncharacterized protein</fullName>
    </submittedName>
</protein>
<dbReference type="AlphaFoldDB" id="A0A510Y1G5"/>
<dbReference type="RefSeq" id="WP_094907746.1">
    <property type="nucleotide sequence ID" value="NZ_BJUN01000001.1"/>
</dbReference>
<dbReference type="OrthoDB" id="2083468at2"/>
<gene>
    <name evidence="1" type="ORF">MHA01_00240</name>
</gene>
<evidence type="ECO:0000313" key="2">
    <source>
        <dbReference type="Proteomes" id="UP000321051"/>
    </source>
</evidence>
<reference evidence="1 2" key="1">
    <citation type="submission" date="2019-07" db="EMBL/GenBank/DDBJ databases">
        <title>Whole genome shotgun sequence of Marinococcus halophilus NBRC 102359.</title>
        <authorList>
            <person name="Hosoyama A."/>
            <person name="Uohara A."/>
            <person name="Ohji S."/>
            <person name="Ichikawa N."/>
        </authorList>
    </citation>
    <scope>NUCLEOTIDE SEQUENCE [LARGE SCALE GENOMIC DNA]</scope>
    <source>
        <strain evidence="1 2">NBRC 102359</strain>
    </source>
</reference>
<accession>A0A510Y1G5</accession>
<proteinExistence type="predicted"/>
<keyword evidence="2" id="KW-1185">Reference proteome</keyword>
<name>A0A510Y1G5_MARHA</name>